<organism evidence="1 2">
    <name type="scientific">Parvicella tangerina</name>
    <dbReference type="NCBI Taxonomy" id="2829795"/>
    <lineage>
        <taxon>Bacteria</taxon>
        <taxon>Pseudomonadati</taxon>
        <taxon>Bacteroidota</taxon>
        <taxon>Flavobacteriia</taxon>
        <taxon>Flavobacteriales</taxon>
        <taxon>Parvicellaceae</taxon>
        <taxon>Parvicella</taxon>
    </lineage>
</organism>
<dbReference type="EMBL" id="OU015584">
    <property type="protein sequence ID" value="CAG5080285.1"/>
    <property type="molecule type" value="Genomic_DNA"/>
</dbReference>
<gene>
    <name evidence="1" type="ORF">CRYO30217_01245</name>
</gene>
<protein>
    <submittedName>
        <fullName evidence="1">Uncharacterized protein</fullName>
    </submittedName>
</protein>
<keyword evidence="2" id="KW-1185">Reference proteome</keyword>
<evidence type="ECO:0000313" key="1">
    <source>
        <dbReference type="EMBL" id="CAG5080285.1"/>
    </source>
</evidence>
<dbReference type="Proteomes" id="UP000683507">
    <property type="component" value="Chromosome"/>
</dbReference>
<dbReference type="AlphaFoldDB" id="A0A916NA81"/>
<evidence type="ECO:0000313" key="2">
    <source>
        <dbReference type="Proteomes" id="UP000683507"/>
    </source>
</evidence>
<accession>A0A916NA81</accession>
<dbReference type="RefSeq" id="WP_258541454.1">
    <property type="nucleotide sequence ID" value="NZ_OU015584.1"/>
</dbReference>
<proteinExistence type="predicted"/>
<sequence length="202" mass="23048">MKYTIIVVLTILLFCNGSCENKGTDVSSAPVDEVQNGGLTSKETILEALQEEHPDLEENDVCIVEVEEFDNLFIMGYFAYDLGCTVNRMFFNGVELPGDHTEANQIMAANNFKDNSEKLVENYHIYVINSFKTVIWETNEDFGNKFSKPQTRIENDKVISELWIQRPSGMIKERSYYLSKLTFDADGNFVSLEKSNQFSVAY</sequence>
<name>A0A916NA81_9FLAO</name>
<reference evidence="1" key="1">
    <citation type="submission" date="2021-04" db="EMBL/GenBank/DDBJ databases">
        <authorList>
            <person name="Rodrigo-Torres L."/>
            <person name="Arahal R. D."/>
            <person name="Lucena T."/>
        </authorList>
    </citation>
    <scope>NUCLEOTIDE SEQUENCE</scope>
    <source>
        <strain evidence="1">AS29M-1</strain>
    </source>
</reference>
<dbReference type="KEGG" id="ptan:CRYO30217_01245"/>